<dbReference type="Pfam" id="PF01841">
    <property type="entry name" value="Transglut_core"/>
    <property type="match status" value="1"/>
</dbReference>
<dbReference type="AlphaFoldDB" id="A0A1H7P8I5"/>
<dbReference type="RefSeq" id="WP_093005479.1">
    <property type="nucleotide sequence ID" value="NZ_FNZZ01000003.1"/>
</dbReference>
<feature type="domain" description="Transglutaminase-like" evidence="1">
    <location>
        <begin position="159"/>
        <end position="222"/>
    </location>
</feature>
<dbReference type="InterPro" id="IPR013589">
    <property type="entry name" value="Bac_transglu_N"/>
</dbReference>
<sequence length="267" mass="29013">MRLSIDHRTTYRFSEPQARVVQLLRMTPRNTHDQIVADWHIALDCDARITEGQDGFGNATTMLYIDGPVERIDLSVTGEVVTSHSDGVLHGTLEPLPARLFLRDTPMTRADAAITEFARDVLGEEPGTVAALHRLNRAVGERFTPARGRPEAGLAVADAFARETATARDLAHVFIAAARACGVPARYVSGYCDRHDGDRPAPHGWADAWIDGLGWVGFDPMLRLSPEEHHVRVAVGFDSVGASPVAGTRMGEGDECLDVAVNVTREG</sequence>
<keyword evidence="2" id="KW-0378">Hydrolase</keyword>
<keyword evidence="2" id="KW-0645">Protease</keyword>
<organism evidence="2 3">
    <name type="scientific">Sphingomonas palmae</name>
    <dbReference type="NCBI Taxonomy" id="1855283"/>
    <lineage>
        <taxon>Bacteria</taxon>
        <taxon>Pseudomonadati</taxon>
        <taxon>Pseudomonadota</taxon>
        <taxon>Alphaproteobacteria</taxon>
        <taxon>Sphingomonadales</taxon>
        <taxon>Sphingomonadaceae</taxon>
        <taxon>Sphingomonas</taxon>
    </lineage>
</organism>
<name>A0A1H7P8I5_9SPHN</name>
<dbReference type="GO" id="GO:0008233">
    <property type="term" value="F:peptidase activity"/>
    <property type="evidence" value="ECO:0007669"/>
    <property type="project" value="UniProtKB-KW"/>
</dbReference>
<evidence type="ECO:0000259" key="1">
    <source>
        <dbReference type="SMART" id="SM00460"/>
    </source>
</evidence>
<reference evidence="3" key="1">
    <citation type="submission" date="2016-10" db="EMBL/GenBank/DDBJ databases">
        <authorList>
            <person name="Varghese N."/>
            <person name="Submissions S."/>
        </authorList>
    </citation>
    <scope>NUCLEOTIDE SEQUENCE [LARGE SCALE GENOMIC DNA]</scope>
    <source>
        <strain evidence="3">JS21-1</strain>
    </source>
</reference>
<dbReference type="Gene3D" id="3.10.620.30">
    <property type="match status" value="1"/>
</dbReference>
<dbReference type="Pfam" id="PF08379">
    <property type="entry name" value="Bact_transglu_N"/>
    <property type="match status" value="1"/>
</dbReference>
<dbReference type="PANTHER" id="PTHR33490:SF6">
    <property type="entry name" value="SLL1049 PROTEIN"/>
    <property type="match status" value="1"/>
</dbReference>
<keyword evidence="3" id="KW-1185">Reference proteome</keyword>
<dbReference type="InterPro" id="IPR002931">
    <property type="entry name" value="Transglutaminase-like"/>
</dbReference>
<dbReference type="InterPro" id="IPR038765">
    <property type="entry name" value="Papain-like_cys_pep_sf"/>
</dbReference>
<dbReference type="SMART" id="SM00460">
    <property type="entry name" value="TGc"/>
    <property type="match status" value="1"/>
</dbReference>
<dbReference type="Proteomes" id="UP000199214">
    <property type="component" value="Unassembled WGS sequence"/>
</dbReference>
<gene>
    <name evidence="2" type="ORF">SAMN05216382_1786</name>
</gene>
<dbReference type="EMBL" id="FNZZ01000003">
    <property type="protein sequence ID" value="SEL31929.1"/>
    <property type="molecule type" value="Genomic_DNA"/>
</dbReference>
<evidence type="ECO:0000313" key="3">
    <source>
        <dbReference type="Proteomes" id="UP000199214"/>
    </source>
</evidence>
<dbReference type="GO" id="GO:0006508">
    <property type="term" value="P:proteolysis"/>
    <property type="evidence" value="ECO:0007669"/>
    <property type="project" value="UniProtKB-KW"/>
</dbReference>
<evidence type="ECO:0000313" key="2">
    <source>
        <dbReference type="EMBL" id="SEL31929.1"/>
    </source>
</evidence>
<dbReference type="SUPFAM" id="SSF54001">
    <property type="entry name" value="Cysteine proteinases"/>
    <property type="match status" value="1"/>
</dbReference>
<proteinExistence type="predicted"/>
<dbReference type="OrthoDB" id="9804023at2"/>
<accession>A0A1H7P8I5</accession>
<protein>
    <submittedName>
        <fullName evidence="2">Transglutaminase-like enzyme, putative cysteine protease</fullName>
    </submittedName>
</protein>
<dbReference type="STRING" id="1855283.SAMN05216382_1786"/>
<dbReference type="PANTHER" id="PTHR33490">
    <property type="entry name" value="BLR5614 PROTEIN-RELATED"/>
    <property type="match status" value="1"/>
</dbReference>